<keyword evidence="1" id="KW-1188">Viral release from host cell</keyword>
<keyword evidence="3" id="KW-0547">Nucleotide-binding</keyword>
<feature type="domain" description="Terminase large subunit gp17-like C-terminal" evidence="2">
    <location>
        <begin position="270"/>
        <end position="418"/>
    </location>
</feature>
<keyword evidence="4" id="KW-1185">Reference proteome</keyword>
<dbReference type="EMBL" id="RWJI01000001">
    <property type="protein sequence ID" value="RRQ51661.1"/>
    <property type="molecule type" value="Genomic_DNA"/>
</dbReference>
<keyword evidence="3" id="KW-0067">ATP-binding</keyword>
<sequence>MPTLNAQALLALPYEQMVEVIRRWTRKNMADTQSWNFWARDDQAEPPEDWRIWLVMAGRGYGKTRMGAEWVSAMAAQHPGARFALVGATLNEARQVMVEGESGLLSLPFGERPAFEPSLRRLTWANQATATLFSGAEPESLRGPQHDFAWADEIAKWPSGIAAWDNLMLGLRLGERPRAMATTTPRPVPLVRRLNTEKGVVVTHGRTMDNNMHLPPDFIASVRAIYAGTRLGRQELDGELIADAAGALWSRDLLERQRAACAPELKRVVIGVDPPVSEKGDACGIVAVGLGVDKNAYVLADHSISGASPERWARAVAAAADAWQADRVVAEDNQGGNMVETVLRAADIAMPIKRAHASKNKSVRAEPIATLYEAGRVFHVRVFQELEDQMCGLIVGGGYEGPGRSPDRADALVWALNELMLGKSDREPRVRLL</sequence>
<dbReference type="Gene3D" id="3.30.420.240">
    <property type="match status" value="1"/>
</dbReference>
<dbReference type="Pfam" id="PF17289">
    <property type="entry name" value="Terminase_6C"/>
    <property type="match status" value="1"/>
</dbReference>
<comment type="caution">
    <text evidence="3">The sequence shown here is derived from an EMBL/GenBank/DDBJ whole genome shotgun (WGS) entry which is preliminary data.</text>
</comment>
<dbReference type="AlphaFoldDB" id="A0A426RRT5"/>
<accession>A0A426RRT5</accession>
<dbReference type="Gene3D" id="3.40.50.300">
    <property type="entry name" value="P-loop containing nucleotide triphosphate hydrolases"/>
    <property type="match status" value="1"/>
</dbReference>
<organism evidence="3 4">
    <name type="scientific">Sphingorhabdus wooponensis</name>
    <dbReference type="NCBI Taxonomy" id="940136"/>
    <lineage>
        <taxon>Bacteria</taxon>
        <taxon>Pseudomonadati</taxon>
        <taxon>Pseudomonadota</taxon>
        <taxon>Alphaproteobacteria</taxon>
        <taxon>Sphingomonadales</taxon>
        <taxon>Sphingomonadaceae</taxon>
        <taxon>Sphingorhabdus</taxon>
    </lineage>
</organism>
<dbReference type="GO" id="GO:0005524">
    <property type="term" value="F:ATP binding"/>
    <property type="evidence" value="ECO:0007669"/>
    <property type="project" value="UniProtKB-KW"/>
</dbReference>
<dbReference type="InterPro" id="IPR027417">
    <property type="entry name" value="P-loop_NTPase"/>
</dbReference>
<dbReference type="Pfam" id="PF03237">
    <property type="entry name" value="Terminase_6N"/>
    <property type="match status" value="1"/>
</dbReference>
<evidence type="ECO:0000313" key="3">
    <source>
        <dbReference type="EMBL" id="RRQ51661.1"/>
    </source>
</evidence>
<dbReference type="InterPro" id="IPR035421">
    <property type="entry name" value="Terminase_6C"/>
</dbReference>
<protein>
    <submittedName>
        <fullName evidence="3">ATP-binding protein</fullName>
    </submittedName>
</protein>
<gene>
    <name evidence="3" type="ORF">D7D48_01825</name>
</gene>
<evidence type="ECO:0000256" key="1">
    <source>
        <dbReference type="ARBA" id="ARBA00022612"/>
    </source>
</evidence>
<dbReference type="Proteomes" id="UP000268553">
    <property type="component" value="Unassembled WGS sequence"/>
</dbReference>
<evidence type="ECO:0000313" key="4">
    <source>
        <dbReference type="Proteomes" id="UP000268553"/>
    </source>
</evidence>
<proteinExistence type="predicted"/>
<name>A0A426RRT5_9SPHN</name>
<reference evidence="3 4" key="1">
    <citation type="submission" date="2018-12" db="EMBL/GenBank/DDBJ databases">
        <authorList>
            <person name="Kim S.-J."/>
            <person name="Jung G.-Y."/>
        </authorList>
    </citation>
    <scope>NUCLEOTIDE SEQUENCE [LARGE SCALE GENOMIC DNA]</scope>
    <source>
        <strain evidence="3 4">03SU3-P</strain>
    </source>
</reference>
<evidence type="ECO:0000259" key="2">
    <source>
        <dbReference type="Pfam" id="PF17289"/>
    </source>
</evidence>
<dbReference type="OrthoDB" id="4519042at2"/>